<gene>
    <name evidence="1" type="ORF">LYPA_23C022344</name>
</gene>
<name>A0A485PBC5_LYNPA</name>
<keyword evidence="2" id="KW-1185">Reference proteome</keyword>
<organism evidence="1 2">
    <name type="scientific">Lynx pardinus</name>
    <name type="common">Iberian lynx</name>
    <name type="synonym">Felis pardina</name>
    <dbReference type="NCBI Taxonomy" id="191816"/>
    <lineage>
        <taxon>Eukaryota</taxon>
        <taxon>Metazoa</taxon>
        <taxon>Chordata</taxon>
        <taxon>Craniata</taxon>
        <taxon>Vertebrata</taxon>
        <taxon>Euteleostomi</taxon>
        <taxon>Mammalia</taxon>
        <taxon>Eutheria</taxon>
        <taxon>Laurasiatheria</taxon>
        <taxon>Carnivora</taxon>
        <taxon>Feliformia</taxon>
        <taxon>Felidae</taxon>
        <taxon>Felinae</taxon>
        <taxon>Lynx</taxon>
    </lineage>
</organism>
<feature type="non-terminal residue" evidence="1">
    <location>
        <position position="1"/>
    </location>
</feature>
<sequence>LIQISTLMTIIISYPRVLFDILKKKSEKGKSKAFSTCSVHLLSVSLYCGTLIFT</sequence>
<dbReference type="PANTHER" id="PTHR26453">
    <property type="entry name" value="OLFACTORY RECEPTOR"/>
    <property type="match status" value="1"/>
</dbReference>
<protein>
    <submittedName>
        <fullName evidence="1">Olfactory receptor</fullName>
    </submittedName>
</protein>
<dbReference type="SUPFAM" id="SSF81321">
    <property type="entry name" value="Family A G protein-coupled receptor-like"/>
    <property type="match status" value="1"/>
</dbReference>
<evidence type="ECO:0000313" key="2">
    <source>
        <dbReference type="Proteomes" id="UP000386466"/>
    </source>
</evidence>
<feature type="non-terminal residue" evidence="1">
    <location>
        <position position="54"/>
    </location>
</feature>
<dbReference type="Proteomes" id="UP000386466">
    <property type="component" value="Unassembled WGS sequence"/>
</dbReference>
<proteinExistence type="predicted"/>
<keyword evidence="1" id="KW-0675">Receptor</keyword>
<dbReference type="EMBL" id="CAAGRJ010027571">
    <property type="protein sequence ID" value="VFV39622.1"/>
    <property type="molecule type" value="Genomic_DNA"/>
</dbReference>
<evidence type="ECO:0000313" key="1">
    <source>
        <dbReference type="EMBL" id="VFV39622.1"/>
    </source>
</evidence>
<dbReference type="AlphaFoldDB" id="A0A485PBC5"/>
<accession>A0A485PBC5</accession>
<reference evidence="1 2" key="1">
    <citation type="submission" date="2019-01" db="EMBL/GenBank/DDBJ databases">
        <authorList>
            <person name="Alioto T."/>
            <person name="Alioto T."/>
        </authorList>
    </citation>
    <scope>NUCLEOTIDE SEQUENCE [LARGE SCALE GENOMIC DNA]</scope>
</reference>